<dbReference type="Gene3D" id="3.20.20.140">
    <property type="entry name" value="Metal-dependent hydrolases"/>
    <property type="match status" value="1"/>
</dbReference>
<dbReference type="EMBL" id="CAFBOS010000059">
    <property type="protein sequence ID" value="CAB4993560.1"/>
    <property type="molecule type" value="Genomic_DNA"/>
</dbReference>
<dbReference type="InterPro" id="IPR032466">
    <property type="entry name" value="Metal_Hydrolase"/>
</dbReference>
<organism evidence="4">
    <name type="scientific">freshwater metagenome</name>
    <dbReference type="NCBI Taxonomy" id="449393"/>
    <lineage>
        <taxon>unclassified sequences</taxon>
        <taxon>metagenomes</taxon>
        <taxon>ecological metagenomes</taxon>
    </lineage>
</organism>
<accession>A0A6J6ZVR3</accession>
<dbReference type="EMBL" id="CAEZYR010000032">
    <property type="protein sequence ID" value="CAB4740209.1"/>
    <property type="molecule type" value="Genomic_DNA"/>
</dbReference>
<dbReference type="AlphaFoldDB" id="A0A6J6ZVR3"/>
<evidence type="ECO:0000313" key="6">
    <source>
        <dbReference type="EMBL" id="CAB4993560.1"/>
    </source>
</evidence>
<gene>
    <name evidence="3" type="ORF">UFOPK2754_01109</name>
    <name evidence="4" type="ORF">UFOPK3139_00924</name>
    <name evidence="5" type="ORF">UFOPK3543_00179</name>
    <name evidence="6" type="ORF">UFOPK3967_01173</name>
</gene>
<evidence type="ECO:0000259" key="2">
    <source>
        <dbReference type="Pfam" id="PF04909"/>
    </source>
</evidence>
<dbReference type="GO" id="GO:0016787">
    <property type="term" value="F:hydrolase activity"/>
    <property type="evidence" value="ECO:0007669"/>
    <property type="project" value="InterPro"/>
</dbReference>
<proteinExistence type="predicted"/>
<dbReference type="GO" id="GO:0019748">
    <property type="term" value="P:secondary metabolic process"/>
    <property type="evidence" value="ECO:0007669"/>
    <property type="project" value="TreeGrafter"/>
</dbReference>
<name>A0A6J6ZVR3_9ZZZZ</name>
<evidence type="ECO:0000313" key="4">
    <source>
        <dbReference type="EMBL" id="CAB4824539.1"/>
    </source>
</evidence>
<reference evidence="4" key="1">
    <citation type="submission" date="2020-05" db="EMBL/GenBank/DDBJ databases">
        <authorList>
            <person name="Chiriac C."/>
            <person name="Salcher M."/>
            <person name="Ghai R."/>
            <person name="Kavagutti S V."/>
        </authorList>
    </citation>
    <scope>NUCLEOTIDE SEQUENCE</scope>
</reference>
<evidence type="ECO:0000256" key="1">
    <source>
        <dbReference type="ARBA" id="ARBA00023239"/>
    </source>
</evidence>
<dbReference type="InterPro" id="IPR032465">
    <property type="entry name" value="ACMSD"/>
</dbReference>
<evidence type="ECO:0000313" key="5">
    <source>
        <dbReference type="EMBL" id="CAB4889994.1"/>
    </source>
</evidence>
<dbReference type="Pfam" id="PF04909">
    <property type="entry name" value="Amidohydro_2"/>
    <property type="match status" value="1"/>
</dbReference>
<dbReference type="EMBL" id="CAFBMH010000003">
    <property type="protein sequence ID" value="CAB4889994.1"/>
    <property type="molecule type" value="Genomic_DNA"/>
</dbReference>
<dbReference type="InterPro" id="IPR006680">
    <property type="entry name" value="Amidohydro-rel"/>
</dbReference>
<feature type="domain" description="Amidohydrolase-related" evidence="2">
    <location>
        <begin position="89"/>
        <end position="375"/>
    </location>
</feature>
<dbReference type="EMBL" id="CAFABA010000028">
    <property type="protein sequence ID" value="CAB4824539.1"/>
    <property type="molecule type" value="Genomic_DNA"/>
</dbReference>
<protein>
    <submittedName>
        <fullName evidence="4">Unannotated protein</fullName>
    </submittedName>
</protein>
<dbReference type="PANTHER" id="PTHR21240:SF28">
    <property type="entry name" value="ISO-OROTATE DECARBOXYLASE (EUROFUNG)"/>
    <property type="match status" value="1"/>
</dbReference>
<dbReference type="GO" id="GO:0016831">
    <property type="term" value="F:carboxy-lyase activity"/>
    <property type="evidence" value="ECO:0007669"/>
    <property type="project" value="InterPro"/>
</dbReference>
<dbReference type="GO" id="GO:0005737">
    <property type="term" value="C:cytoplasm"/>
    <property type="evidence" value="ECO:0007669"/>
    <property type="project" value="TreeGrafter"/>
</dbReference>
<dbReference type="PANTHER" id="PTHR21240">
    <property type="entry name" value="2-AMINO-3-CARBOXYLMUCONATE-6-SEMIALDEHYDE DECARBOXYLASE"/>
    <property type="match status" value="1"/>
</dbReference>
<keyword evidence="1" id="KW-0456">Lyase</keyword>
<dbReference type="SUPFAM" id="SSF51556">
    <property type="entry name" value="Metallo-dependent hydrolases"/>
    <property type="match status" value="1"/>
</dbReference>
<evidence type="ECO:0000313" key="3">
    <source>
        <dbReference type="EMBL" id="CAB4740209.1"/>
    </source>
</evidence>
<sequence>MARYYQVISADGHVETPPDPWVKYVPEKWKDRAPRLINLPDGGEGWIIEGQPLLKNGQNITGRGPIRFDFGSYYKPDGSFNDGAGGPVQRLREQDEDGVDAEVLFPPVFASRFLEGIKDPDIYRSMIRAYNSWLAYDYCSVAPDRLIGNSVTPISDIDHAVAEVEFAKSAGLKSVAFYMFPNGTGFAQPEDDRFWAKCLELDMAISPHFGFGEVRAPVGQPGAGTAGQPYASALVQRAGSHAPVYCMAQLMAAGVFDRFPEIKFYFAESNASWLPSTMFFMDDNHEIFSNAFGGRRMELTPSEYIAKHCFFSIIRDPVAVELADHLPIDNIMWGTDFPHSVGSFPNSQDFLGSAFAGKDELKRKLTLENPAAYFKLDLTKPITETPVSV</sequence>